<dbReference type="Proteomes" id="UP001144297">
    <property type="component" value="Unassembled WGS sequence"/>
</dbReference>
<evidence type="ECO:0000313" key="2">
    <source>
        <dbReference type="EMBL" id="GLI54203.1"/>
    </source>
</evidence>
<protein>
    <recommendedName>
        <fullName evidence="1">HepT-like domain-containing protein</fullName>
    </recommendedName>
</protein>
<evidence type="ECO:0000313" key="3">
    <source>
        <dbReference type="Proteomes" id="UP001144297"/>
    </source>
</evidence>
<keyword evidence="3" id="KW-1185">Reference proteome</keyword>
<sequence>MKERIAVLKSEIERDTERLNRLLISNQSFQYLNELRAFRHFFRHAYDVDIDREKFKIVAEKALKIKERYRSEINRFLKFLDELLK</sequence>
<comment type="caution">
    <text evidence="2">The sequence shown here is derived from an EMBL/GenBank/DDBJ whole genome shotgun (WGS) entry which is preliminary data.</text>
</comment>
<name>A0A9W6GF89_9BACT</name>
<reference evidence="2" key="1">
    <citation type="submission" date="2022-12" db="EMBL/GenBank/DDBJ databases">
        <title>Reference genome sequencing for broad-spectrum identification of bacterial and archaeal isolates by mass spectrometry.</title>
        <authorList>
            <person name="Sekiguchi Y."/>
            <person name="Tourlousse D.M."/>
        </authorList>
    </citation>
    <scope>NUCLEOTIDE SEQUENCE</scope>
    <source>
        <strain evidence="2">TSL-P1</strain>
    </source>
</reference>
<dbReference type="Pfam" id="PF20797">
    <property type="entry name" value="HepT-like_2"/>
    <property type="match status" value="1"/>
</dbReference>
<dbReference type="AlphaFoldDB" id="A0A9W6GF89"/>
<accession>A0A9W6GF89</accession>
<proteinExistence type="predicted"/>
<dbReference type="EMBL" id="BSDX01000001">
    <property type="protein sequence ID" value="GLI54203.1"/>
    <property type="molecule type" value="Genomic_DNA"/>
</dbReference>
<dbReference type="InterPro" id="IPR048769">
    <property type="entry name" value="HepT-like_dom"/>
</dbReference>
<organism evidence="2 3">
    <name type="scientific">Thermodesulfovibrio yellowstonii</name>
    <dbReference type="NCBI Taxonomy" id="28262"/>
    <lineage>
        <taxon>Bacteria</taxon>
        <taxon>Pseudomonadati</taxon>
        <taxon>Nitrospirota</taxon>
        <taxon>Thermodesulfovibrionia</taxon>
        <taxon>Thermodesulfovibrionales</taxon>
        <taxon>Thermodesulfovibrionaceae</taxon>
        <taxon>Thermodesulfovibrio</taxon>
    </lineage>
</organism>
<feature type="domain" description="HepT-like" evidence="1">
    <location>
        <begin position="21"/>
        <end position="79"/>
    </location>
</feature>
<gene>
    <name evidence="2" type="ORF">TISLANDTSLP1_18960</name>
</gene>
<evidence type="ECO:0000259" key="1">
    <source>
        <dbReference type="Pfam" id="PF20797"/>
    </source>
</evidence>